<evidence type="ECO:0000313" key="4">
    <source>
        <dbReference type="Proteomes" id="UP000645257"/>
    </source>
</evidence>
<dbReference type="Pfam" id="PF02120">
    <property type="entry name" value="Flg_hook"/>
    <property type="match status" value="1"/>
</dbReference>
<dbReference type="AlphaFoldDB" id="A0A918NYM2"/>
<dbReference type="Proteomes" id="UP000645257">
    <property type="component" value="Unassembled WGS sequence"/>
</dbReference>
<dbReference type="Gene3D" id="3.30.750.140">
    <property type="match status" value="1"/>
</dbReference>
<dbReference type="InterPro" id="IPR021136">
    <property type="entry name" value="Flagellar_hook_control-like_C"/>
</dbReference>
<dbReference type="PANTHER" id="PTHR37533">
    <property type="entry name" value="FLAGELLAR HOOK-LENGTH CONTROL PROTEIN"/>
    <property type="match status" value="1"/>
</dbReference>
<evidence type="ECO:0000259" key="2">
    <source>
        <dbReference type="Pfam" id="PF02120"/>
    </source>
</evidence>
<comment type="caution">
    <text evidence="3">The sequence shown here is derived from an EMBL/GenBank/DDBJ whole genome shotgun (WGS) entry which is preliminary data.</text>
</comment>
<keyword evidence="4" id="KW-1185">Reference proteome</keyword>
<feature type="compositionally biased region" description="Low complexity" evidence="1">
    <location>
        <begin position="123"/>
        <end position="140"/>
    </location>
</feature>
<evidence type="ECO:0000313" key="3">
    <source>
        <dbReference type="EMBL" id="GGY04648.1"/>
    </source>
</evidence>
<proteinExistence type="predicted"/>
<feature type="compositionally biased region" description="Basic and acidic residues" evidence="1">
    <location>
        <begin position="83"/>
        <end position="92"/>
    </location>
</feature>
<evidence type="ECO:0000256" key="1">
    <source>
        <dbReference type="SAM" id="MobiDB-lite"/>
    </source>
</evidence>
<reference evidence="3" key="1">
    <citation type="journal article" date="2014" name="Int. J. Syst. Evol. Microbiol.">
        <title>Complete genome sequence of Corynebacterium casei LMG S-19264T (=DSM 44701T), isolated from a smear-ripened cheese.</title>
        <authorList>
            <consortium name="US DOE Joint Genome Institute (JGI-PGF)"/>
            <person name="Walter F."/>
            <person name="Albersmeier A."/>
            <person name="Kalinowski J."/>
            <person name="Ruckert C."/>
        </authorList>
    </citation>
    <scope>NUCLEOTIDE SEQUENCE</scope>
    <source>
        <strain evidence="3">KCTC 32182</strain>
    </source>
</reference>
<sequence>MPTMPSGGQDVTGRDATPPLAADPSQPGEPAAADSAALPFAQIMAQVPPAVVPPVLPDALAGQTAPGVPEDGAGKTADAGDSADEKPGETPRTDPSATPWLAVMAMQVPVAPLPQTPAANDRGAPSAVAPAAPAVSGDASEMPATAPQALSVAVQIPSFAAKDAPTPAKDTTGLPDMPAAVPAALAGSVGAAPRQNAAQPAEWAPVALPAATPARWGHALMSTLGERVTLQADHAIQNAVIRLDPPMLGSLEIAIRHEAGSLVVQLTASNGDVARQLQTVSDTLRNDLMNRQFTDVAVSVAHQGAGDGRGSGRQSRDEASAPPPAAASEIAQAGDERGDRAYLVRV</sequence>
<reference evidence="3" key="2">
    <citation type="submission" date="2020-09" db="EMBL/GenBank/DDBJ databases">
        <authorList>
            <person name="Sun Q."/>
            <person name="Kim S."/>
        </authorList>
    </citation>
    <scope>NUCLEOTIDE SEQUENCE</scope>
    <source>
        <strain evidence="3">KCTC 32182</strain>
    </source>
</reference>
<feature type="region of interest" description="Disordered" evidence="1">
    <location>
        <begin position="113"/>
        <end position="140"/>
    </location>
</feature>
<dbReference type="EMBL" id="BMYX01000001">
    <property type="protein sequence ID" value="GGY04648.1"/>
    <property type="molecule type" value="Genomic_DNA"/>
</dbReference>
<gene>
    <name evidence="3" type="ORF">GCM10011289_03970</name>
</gene>
<dbReference type="InterPro" id="IPR052563">
    <property type="entry name" value="FliK"/>
</dbReference>
<feature type="region of interest" description="Disordered" evidence="1">
    <location>
        <begin position="302"/>
        <end position="334"/>
    </location>
</feature>
<dbReference type="PANTHER" id="PTHR37533:SF2">
    <property type="entry name" value="FLAGELLAR HOOK-LENGTH CONTROL PROTEIN"/>
    <property type="match status" value="1"/>
</dbReference>
<feature type="region of interest" description="Disordered" evidence="1">
    <location>
        <begin position="53"/>
        <end position="96"/>
    </location>
</feature>
<accession>A0A918NYM2</accession>
<protein>
    <recommendedName>
        <fullName evidence="2">Flagellar hook-length control protein-like C-terminal domain-containing protein</fullName>
    </recommendedName>
</protein>
<dbReference type="CDD" id="cd17470">
    <property type="entry name" value="T3SS_Flik_C"/>
    <property type="match status" value="1"/>
</dbReference>
<feature type="region of interest" description="Disordered" evidence="1">
    <location>
        <begin position="1"/>
        <end position="35"/>
    </location>
</feature>
<name>A0A918NYM2_9NEIS</name>
<dbReference type="InterPro" id="IPR038610">
    <property type="entry name" value="FliK-like_C_sf"/>
</dbReference>
<feature type="domain" description="Flagellar hook-length control protein-like C-terminal" evidence="2">
    <location>
        <begin position="226"/>
        <end position="306"/>
    </location>
</feature>
<organism evidence="3 4">
    <name type="scientific">Paludibacterium paludis</name>
    <dbReference type="NCBI Taxonomy" id="1225769"/>
    <lineage>
        <taxon>Bacteria</taxon>
        <taxon>Pseudomonadati</taxon>
        <taxon>Pseudomonadota</taxon>
        <taxon>Betaproteobacteria</taxon>
        <taxon>Neisseriales</taxon>
        <taxon>Chromobacteriaceae</taxon>
        <taxon>Paludibacterium</taxon>
    </lineage>
</organism>